<proteinExistence type="predicted"/>
<gene>
    <name evidence="2" type="ORF">P4R38_06695</name>
</gene>
<evidence type="ECO:0000259" key="1">
    <source>
        <dbReference type="Pfam" id="PF13472"/>
    </source>
</evidence>
<dbReference type="InterPro" id="IPR013830">
    <property type="entry name" value="SGNH_hydro"/>
</dbReference>
<dbReference type="Proteomes" id="UP001528912">
    <property type="component" value="Unassembled WGS sequence"/>
</dbReference>
<evidence type="ECO:0000313" key="3">
    <source>
        <dbReference type="Proteomes" id="UP001528912"/>
    </source>
</evidence>
<dbReference type="EMBL" id="JAROAV010000023">
    <property type="protein sequence ID" value="MDF8263925.1"/>
    <property type="molecule type" value="Genomic_DNA"/>
</dbReference>
<dbReference type="CDD" id="cd01832">
    <property type="entry name" value="SGNH_hydrolase_like_1"/>
    <property type="match status" value="1"/>
</dbReference>
<protein>
    <submittedName>
        <fullName evidence="2">SGNH/GDSL hydrolase family protein</fullName>
    </submittedName>
</protein>
<organism evidence="2 3">
    <name type="scientific">Luteipulveratus flavus</name>
    <dbReference type="NCBI Taxonomy" id="3031728"/>
    <lineage>
        <taxon>Bacteria</taxon>
        <taxon>Bacillati</taxon>
        <taxon>Actinomycetota</taxon>
        <taxon>Actinomycetes</taxon>
        <taxon>Micrococcales</taxon>
        <taxon>Dermacoccaceae</taxon>
        <taxon>Luteipulveratus</taxon>
    </lineage>
</organism>
<dbReference type="RefSeq" id="WP_277191549.1">
    <property type="nucleotide sequence ID" value="NZ_JAROAV010000023.1"/>
</dbReference>
<evidence type="ECO:0000313" key="2">
    <source>
        <dbReference type="EMBL" id="MDF8263925.1"/>
    </source>
</evidence>
<keyword evidence="3" id="KW-1185">Reference proteome</keyword>
<dbReference type="SUPFAM" id="SSF52266">
    <property type="entry name" value="SGNH hydrolase"/>
    <property type="match status" value="1"/>
</dbReference>
<name>A0ABT6C537_9MICO</name>
<sequence length="261" mass="28033">MSDYSRYVAIGDSQTEGVGDGDDLTGLRGWADRLAEHLAAANPGLTYGNLAVRGLRTRQIRETQLDVALALRPDVATVMAGMNDLIRPSYDADAVSTDLEAMFAALTSAGATVATCTFPDIGMIAPAARPLRARVVDLNERILRLAQTYDVRVVRPDLHPVTTDPRIWAVDRLHASPLGHERIAAGMAQALGVPGFDDAWTTALPPLGRPPVLSRAINESRWLATFLAPWVARRVHGRSSADGRVAKRPALLPMTGDRSAG</sequence>
<dbReference type="Pfam" id="PF13472">
    <property type="entry name" value="Lipase_GDSL_2"/>
    <property type="match status" value="1"/>
</dbReference>
<keyword evidence="2" id="KW-0378">Hydrolase</keyword>
<accession>A0ABT6C537</accession>
<reference evidence="2 3" key="1">
    <citation type="submission" date="2023-03" db="EMBL/GenBank/DDBJ databases">
        <title>YIM 133296 draft genome.</title>
        <authorList>
            <person name="Xiong L."/>
        </authorList>
    </citation>
    <scope>NUCLEOTIDE SEQUENCE [LARGE SCALE GENOMIC DNA]</scope>
    <source>
        <strain evidence="2 3">YIM 133296</strain>
    </source>
</reference>
<dbReference type="Gene3D" id="3.40.50.1110">
    <property type="entry name" value="SGNH hydrolase"/>
    <property type="match status" value="1"/>
</dbReference>
<comment type="caution">
    <text evidence="2">The sequence shown here is derived from an EMBL/GenBank/DDBJ whole genome shotgun (WGS) entry which is preliminary data.</text>
</comment>
<dbReference type="PANTHER" id="PTHR43784">
    <property type="entry name" value="GDSL-LIKE LIPASE/ACYLHYDROLASE, PUTATIVE (AFU_ORTHOLOGUE AFUA_2G00820)-RELATED"/>
    <property type="match status" value="1"/>
</dbReference>
<feature type="domain" description="SGNH hydrolase-type esterase" evidence="1">
    <location>
        <begin position="9"/>
        <end position="182"/>
    </location>
</feature>
<dbReference type="PANTHER" id="PTHR43784:SF2">
    <property type="entry name" value="GDSL-LIKE LIPASE_ACYLHYDROLASE, PUTATIVE (AFU_ORTHOLOGUE AFUA_2G00820)-RELATED"/>
    <property type="match status" value="1"/>
</dbReference>
<dbReference type="GO" id="GO:0016787">
    <property type="term" value="F:hydrolase activity"/>
    <property type="evidence" value="ECO:0007669"/>
    <property type="project" value="UniProtKB-KW"/>
</dbReference>
<dbReference type="InterPro" id="IPR053140">
    <property type="entry name" value="GDSL_Rv0518-like"/>
</dbReference>
<dbReference type="InterPro" id="IPR036514">
    <property type="entry name" value="SGNH_hydro_sf"/>
</dbReference>